<dbReference type="GO" id="GO:0005741">
    <property type="term" value="C:mitochondrial outer membrane"/>
    <property type="evidence" value="ECO:0007669"/>
    <property type="project" value="UniProtKB-SubCell"/>
</dbReference>
<evidence type="ECO:0000256" key="6">
    <source>
        <dbReference type="ARBA" id="ARBA00023128"/>
    </source>
</evidence>
<dbReference type="PANTHER" id="PTHR45913:SF11">
    <property type="entry name" value="EPM2A-INTERACTING PROTEIN 1"/>
    <property type="match status" value="1"/>
</dbReference>
<evidence type="ECO:0000256" key="5">
    <source>
        <dbReference type="ARBA" id="ARBA00022989"/>
    </source>
</evidence>
<dbReference type="GO" id="GO:0045725">
    <property type="term" value="P:positive regulation of glycogen biosynthetic process"/>
    <property type="evidence" value="ECO:0007669"/>
    <property type="project" value="TreeGrafter"/>
</dbReference>
<keyword evidence="6" id="KW-0496">Mitochondrion</keyword>
<dbReference type="Pfam" id="PF05644">
    <property type="entry name" value="Miff"/>
    <property type="match status" value="1"/>
</dbReference>
<keyword evidence="3 8" id="KW-0812">Transmembrane</keyword>
<evidence type="ECO:0000313" key="11">
    <source>
        <dbReference type="Proteomes" id="UP001153636"/>
    </source>
</evidence>
<keyword evidence="4" id="KW-1000">Mitochondrion outer membrane</keyword>
<keyword evidence="5 8" id="KW-1133">Transmembrane helix</keyword>
<keyword evidence="11" id="KW-1185">Reference proteome</keyword>
<accession>A0A9P0CUM9</accession>
<evidence type="ECO:0000256" key="7">
    <source>
        <dbReference type="ARBA" id="ARBA00023136"/>
    </source>
</evidence>
<feature type="domain" description="Mff-like" evidence="9">
    <location>
        <begin position="199"/>
        <end position="258"/>
    </location>
</feature>
<evidence type="ECO:0000256" key="1">
    <source>
        <dbReference type="ARBA" id="ARBA00004167"/>
    </source>
</evidence>
<evidence type="ECO:0000256" key="4">
    <source>
        <dbReference type="ARBA" id="ARBA00022787"/>
    </source>
</evidence>
<dbReference type="AlphaFoldDB" id="A0A9P0CUM9"/>
<dbReference type="PANTHER" id="PTHR45913">
    <property type="entry name" value="EPM2A-INTERACTING PROTEIN 1"/>
    <property type="match status" value="1"/>
</dbReference>
<evidence type="ECO:0000256" key="3">
    <source>
        <dbReference type="ARBA" id="ARBA00022692"/>
    </source>
</evidence>
<protein>
    <recommendedName>
        <fullName evidence="9">Mff-like domain-containing protein</fullName>
    </recommendedName>
</protein>
<proteinExistence type="predicted"/>
<dbReference type="Proteomes" id="UP001153636">
    <property type="component" value="Chromosome 3"/>
</dbReference>
<evidence type="ECO:0000256" key="8">
    <source>
        <dbReference type="SAM" id="Phobius"/>
    </source>
</evidence>
<evidence type="ECO:0000259" key="9">
    <source>
        <dbReference type="Pfam" id="PF05644"/>
    </source>
</evidence>
<name>A0A9P0CUM9_9CUCU</name>
<keyword evidence="7 8" id="KW-0472">Membrane</keyword>
<evidence type="ECO:0000313" key="10">
    <source>
        <dbReference type="EMBL" id="CAH1108541.1"/>
    </source>
</evidence>
<sequence length="259" mass="30019">MDVVVNAINIIRSRGLNHRQFKAFLDELSSEHDDVTYYCDVRWLRKGTMLKKIYDLRKEIDDFMEMTEKTLPQICDPTWRCDLAFLVDITGHLNDLKLKLQKTSTIGTRAPPREIVFDNSILTSDPYPYDLPRVATPPRTLTLDKYPFPGVEDYEDPEVENERLPVAKKQPLKFHMNDVSFQVNSSQLNDTGSHLYGASGEGLTPAEEVLHLRRQMAKLNRRIMALELETMSRLQKEKIVVGFGIAYFLLKVIIWMNRD</sequence>
<dbReference type="OrthoDB" id="5986838at2759"/>
<organism evidence="10 11">
    <name type="scientific">Psylliodes chrysocephalus</name>
    <dbReference type="NCBI Taxonomy" id="3402493"/>
    <lineage>
        <taxon>Eukaryota</taxon>
        <taxon>Metazoa</taxon>
        <taxon>Ecdysozoa</taxon>
        <taxon>Arthropoda</taxon>
        <taxon>Hexapoda</taxon>
        <taxon>Insecta</taxon>
        <taxon>Pterygota</taxon>
        <taxon>Neoptera</taxon>
        <taxon>Endopterygota</taxon>
        <taxon>Coleoptera</taxon>
        <taxon>Polyphaga</taxon>
        <taxon>Cucujiformia</taxon>
        <taxon>Chrysomeloidea</taxon>
        <taxon>Chrysomelidae</taxon>
        <taxon>Galerucinae</taxon>
        <taxon>Alticini</taxon>
        <taxon>Psylliodes</taxon>
    </lineage>
</organism>
<dbReference type="EMBL" id="OV651815">
    <property type="protein sequence ID" value="CAH1108541.1"/>
    <property type="molecule type" value="Genomic_DNA"/>
</dbReference>
<reference evidence="10" key="1">
    <citation type="submission" date="2022-01" db="EMBL/GenBank/DDBJ databases">
        <authorList>
            <person name="King R."/>
        </authorList>
    </citation>
    <scope>NUCLEOTIDE SEQUENCE</scope>
</reference>
<evidence type="ECO:0000256" key="2">
    <source>
        <dbReference type="ARBA" id="ARBA00004294"/>
    </source>
</evidence>
<comment type="subcellular location">
    <subcellularLocation>
        <location evidence="1">Membrane</location>
        <topology evidence="1">Single-pass membrane protein</topology>
    </subcellularLocation>
    <subcellularLocation>
        <location evidence="2">Mitochondrion outer membrane</location>
    </subcellularLocation>
</comment>
<dbReference type="InterPro" id="IPR039433">
    <property type="entry name" value="Mff-like_dom"/>
</dbReference>
<gene>
    <name evidence="10" type="ORF">PSYICH_LOCUS9456</name>
</gene>
<feature type="transmembrane region" description="Helical" evidence="8">
    <location>
        <begin position="239"/>
        <end position="256"/>
    </location>
</feature>